<evidence type="ECO:0000256" key="1">
    <source>
        <dbReference type="SAM" id="Phobius"/>
    </source>
</evidence>
<reference evidence="3 4" key="1">
    <citation type="journal article" date="2009" name="Stand. Genomic Sci.">
        <title>Complete genome sequence of Catenulispora acidiphila type strain (ID 139908).</title>
        <authorList>
            <person name="Copeland A."/>
            <person name="Lapidus A."/>
            <person name="Glavina Del Rio T."/>
            <person name="Nolan M."/>
            <person name="Lucas S."/>
            <person name="Chen F."/>
            <person name="Tice H."/>
            <person name="Cheng J.F."/>
            <person name="Bruce D."/>
            <person name="Goodwin L."/>
            <person name="Pitluck S."/>
            <person name="Mikhailova N."/>
            <person name="Pati A."/>
            <person name="Ivanova N."/>
            <person name="Mavromatis K."/>
            <person name="Chen A."/>
            <person name="Palaniappan K."/>
            <person name="Chain P."/>
            <person name="Land M."/>
            <person name="Hauser L."/>
            <person name="Chang Y.J."/>
            <person name="Jeffries C.D."/>
            <person name="Chertkov O."/>
            <person name="Brettin T."/>
            <person name="Detter J.C."/>
            <person name="Han C."/>
            <person name="Ali Z."/>
            <person name="Tindall B.J."/>
            <person name="Goker M."/>
            <person name="Bristow J."/>
            <person name="Eisen J.A."/>
            <person name="Markowitz V."/>
            <person name="Hugenholtz P."/>
            <person name="Kyrpides N.C."/>
            <person name="Klenk H.P."/>
        </authorList>
    </citation>
    <scope>NUCLEOTIDE SEQUENCE [LARGE SCALE GENOMIC DNA]</scope>
    <source>
        <strain evidence="4">DSM 44928 / JCM 14897 / NBRC 102108 / NRRL B-24433 / ID139908</strain>
    </source>
</reference>
<gene>
    <name evidence="3" type="ordered locus">Caci_2261</name>
</gene>
<keyword evidence="1" id="KW-0812">Transmembrane</keyword>
<dbReference type="KEGG" id="cai:Caci_2261"/>
<keyword evidence="1" id="KW-0472">Membrane</keyword>
<sequence>MPDAREACRARRGRKNAGLWGPQRRSQGWTIGGWFTPVVNLWFPMQIMQDVWRASDTEPNGSAGLGRVAAGWWTCWILAWLTGYRTFTARSTAPDGTRVVAEQASFFLDSTVVSALCLAVGAVLMRRMIVLITAMQRARGVA</sequence>
<feature type="transmembrane region" description="Helical" evidence="1">
    <location>
        <begin position="104"/>
        <end position="125"/>
    </location>
</feature>
<evidence type="ECO:0000313" key="3">
    <source>
        <dbReference type="EMBL" id="ACU71179.1"/>
    </source>
</evidence>
<dbReference type="Pfam" id="PF14219">
    <property type="entry name" value="DUF4328"/>
    <property type="match status" value="1"/>
</dbReference>
<name>C7QJF6_CATAD</name>
<dbReference type="InParanoid" id="C7QJF6"/>
<protein>
    <recommendedName>
        <fullName evidence="2">DUF4328 domain-containing protein</fullName>
    </recommendedName>
</protein>
<organism evidence="3 4">
    <name type="scientific">Catenulispora acidiphila (strain DSM 44928 / JCM 14897 / NBRC 102108 / NRRL B-24433 / ID139908)</name>
    <dbReference type="NCBI Taxonomy" id="479433"/>
    <lineage>
        <taxon>Bacteria</taxon>
        <taxon>Bacillati</taxon>
        <taxon>Actinomycetota</taxon>
        <taxon>Actinomycetes</taxon>
        <taxon>Catenulisporales</taxon>
        <taxon>Catenulisporaceae</taxon>
        <taxon>Catenulispora</taxon>
    </lineage>
</organism>
<dbReference type="STRING" id="479433.Caci_2261"/>
<dbReference type="EMBL" id="CP001700">
    <property type="protein sequence ID" value="ACU71179.1"/>
    <property type="molecule type" value="Genomic_DNA"/>
</dbReference>
<dbReference type="RefSeq" id="WP_012786472.1">
    <property type="nucleotide sequence ID" value="NC_013131.1"/>
</dbReference>
<feature type="domain" description="DUF4328" evidence="2">
    <location>
        <begin position="11"/>
        <end position="128"/>
    </location>
</feature>
<keyword evidence="4" id="KW-1185">Reference proteome</keyword>
<accession>C7QJF6</accession>
<proteinExistence type="predicted"/>
<dbReference type="eggNOG" id="COG0515">
    <property type="taxonomic scope" value="Bacteria"/>
</dbReference>
<evidence type="ECO:0000313" key="4">
    <source>
        <dbReference type="Proteomes" id="UP000000851"/>
    </source>
</evidence>
<dbReference type="InterPro" id="IPR025565">
    <property type="entry name" value="DUF4328"/>
</dbReference>
<evidence type="ECO:0000259" key="2">
    <source>
        <dbReference type="Pfam" id="PF14219"/>
    </source>
</evidence>
<feature type="transmembrane region" description="Helical" evidence="1">
    <location>
        <begin position="64"/>
        <end position="84"/>
    </location>
</feature>
<dbReference type="Proteomes" id="UP000000851">
    <property type="component" value="Chromosome"/>
</dbReference>
<keyword evidence="1" id="KW-1133">Transmembrane helix</keyword>
<dbReference type="HOGENOM" id="CLU_1812299_0_0_11"/>
<dbReference type="AlphaFoldDB" id="C7QJF6"/>